<reference evidence="2" key="2">
    <citation type="journal article" date="2015" name="BMC Genomics">
        <title>Genome mining reveals unlocked bioactive potential of marine Gram-negative bacteria.</title>
        <authorList>
            <person name="Machado H."/>
            <person name="Sonnenschein E.C."/>
            <person name="Melchiorsen J."/>
            <person name="Gram L."/>
        </authorList>
    </citation>
    <scope>NUCLEOTIDE SEQUENCE</scope>
    <source>
        <strain evidence="2">S2052</strain>
    </source>
</reference>
<evidence type="ECO:0000313" key="4">
    <source>
        <dbReference type="Proteomes" id="UP000030081"/>
    </source>
</evidence>
<dbReference type="InterPro" id="IPR023534">
    <property type="entry name" value="Rof/RNase_P-like"/>
</dbReference>
<dbReference type="OrthoDB" id="5344363at2"/>
<dbReference type="Pfam" id="PF07073">
    <property type="entry name" value="ROF"/>
    <property type="match status" value="1"/>
</dbReference>
<sequence length="84" mass="9462">MISCNQYDYIEIACLYHIPVRLVTESGQIVEGKAMTTNYDAHRRESIVIATATGETQLPTETLVSMTALIENPHFKEIKFTQVS</sequence>
<dbReference type="InterPro" id="IPR038626">
    <property type="entry name" value="Rof-like_sf"/>
</dbReference>
<dbReference type="Gene3D" id="2.30.30.400">
    <property type="entry name" value="Rof-like"/>
    <property type="match status" value="1"/>
</dbReference>
<evidence type="ECO:0000313" key="3">
    <source>
        <dbReference type="EMBL" id="NOJ23796.1"/>
    </source>
</evidence>
<dbReference type="KEGG" id="vcy:IX92_22410"/>
<evidence type="ECO:0000313" key="5">
    <source>
        <dbReference type="Proteomes" id="UP000576645"/>
    </source>
</evidence>
<dbReference type="EMBL" id="CP009618">
    <property type="protein sequence ID" value="AIW21739.1"/>
    <property type="molecule type" value="Genomic_DNA"/>
</dbReference>
<dbReference type="EMBL" id="VTXP01000006">
    <property type="protein sequence ID" value="NOJ23796.1"/>
    <property type="molecule type" value="Genomic_DNA"/>
</dbReference>
<dbReference type="EMBL" id="JXXR01000010">
    <property type="protein sequence ID" value="KJY73990.1"/>
    <property type="molecule type" value="Genomic_DNA"/>
</dbReference>
<evidence type="ECO:0000313" key="2">
    <source>
        <dbReference type="EMBL" id="KJY73990.1"/>
    </source>
</evidence>
<gene>
    <name evidence="3" type="ORF">F0238_13755</name>
    <name evidence="1" type="ORF">IX92_22410</name>
    <name evidence="2" type="ORF">TW71_09825</name>
</gene>
<protein>
    <submittedName>
        <fullName evidence="2">Transcriptional antiterminator</fullName>
    </submittedName>
</protein>
<reference evidence="3 5" key="3">
    <citation type="submission" date="2019-09" db="EMBL/GenBank/DDBJ databases">
        <title>Draft genome sequencing and comparative genomics of hatchery-associated Vibrios.</title>
        <authorList>
            <person name="Kehlet-Delgado H."/>
            <person name="Mueller R.S."/>
        </authorList>
    </citation>
    <scope>NUCLEOTIDE SEQUENCE [LARGE SCALE GENOMIC DNA]</scope>
    <source>
        <strain evidence="3 5">09-121-3</strain>
    </source>
</reference>
<dbReference type="RefSeq" id="WP_043010647.1">
    <property type="nucleotide sequence ID" value="NZ_CP009618.1"/>
</dbReference>
<organism evidence="2">
    <name type="scientific">Vibrio coralliilyticus</name>
    <dbReference type="NCBI Taxonomy" id="190893"/>
    <lineage>
        <taxon>Bacteria</taxon>
        <taxon>Pseudomonadati</taxon>
        <taxon>Pseudomonadota</taxon>
        <taxon>Gammaproteobacteria</taxon>
        <taxon>Vibrionales</taxon>
        <taxon>Vibrionaceae</taxon>
        <taxon>Vibrio</taxon>
    </lineage>
</organism>
<accession>A0A0A0T4Z4</accession>
<keyword evidence="4" id="KW-1185">Reference proteome</keyword>
<dbReference type="AlphaFoldDB" id="A0A0A0T4Z4"/>
<dbReference type="Proteomes" id="UP000030081">
    <property type="component" value="Chromosome 2"/>
</dbReference>
<evidence type="ECO:0000313" key="1">
    <source>
        <dbReference type="EMBL" id="AIW21739.1"/>
    </source>
</evidence>
<dbReference type="InterPro" id="IPR009778">
    <property type="entry name" value="ROF"/>
</dbReference>
<dbReference type="STRING" id="190893.BA953_18610"/>
<reference evidence="1 4" key="1">
    <citation type="submission" date="2014-10" db="EMBL/GenBank/DDBJ databases">
        <title>The Complete Genome Sequence for the Shellfish Pathogen Vibrio coralliilyticus RE98 Isolated from a Shellfish Hatchery.</title>
        <authorList>
            <person name="Richards G.P."/>
            <person name="Bono J.L."/>
            <person name="Watson M.A."/>
            <person name="Needleman D.S."/>
        </authorList>
    </citation>
    <scope>NUCLEOTIDE SEQUENCE [LARGE SCALE GENOMIC DNA]</scope>
    <source>
        <strain evidence="1 4">RE98</strain>
    </source>
</reference>
<dbReference type="Proteomes" id="UP000576645">
    <property type="component" value="Unassembled WGS sequence"/>
</dbReference>
<proteinExistence type="predicted"/>
<dbReference type="SUPFAM" id="SSF101744">
    <property type="entry name" value="Rof/RNase P subunit-like"/>
    <property type="match status" value="1"/>
</dbReference>
<name>A0A0A0T4Z4_9VIBR</name>